<dbReference type="EMBL" id="JAFEMO010000010">
    <property type="protein sequence ID" value="KAH7560700.1"/>
    <property type="molecule type" value="Genomic_DNA"/>
</dbReference>
<dbReference type="Pfam" id="PF05996">
    <property type="entry name" value="Fe_bilin_red"/>
    <property type="match status" value="1"/>
</dbReference>
<accession>A0ABQ8HI09</accession>
<proteinExistence type="inferred from homology"/>
<evidence type="ECO:0000313" key="3">
    <source>
        <dbReference type="EMBL" id="KAH7560700.1"/>
    </source>
</evidence>
<dbReference type="Proteomes" id="UP000827721">
    <property type="component" value="Unassembled WGS sequence"/>
</dbReference>
<dbReference type="InterPro" id="IPR009249">
    <property type="entry name" value="Ferredoxin-dep_bilin_Rdtase"/>
</dbReference>
<dbReference type="PANTHER" id="PTHR34557:SF1">
    <property type="entry name" value="PHYTOCHROMOBILIN:FERREDOXIN OXIDOREDUCTASE, CHLOROPLASTIC"/>
    <property type="match status" value="1"/>
</dbReference>
<protein>
    <submittedName>
        <fullName evidence="3">Uncharacterized protein</fullName>
    </submittedName>
</protein>
<evidence type="ECO:0000256" key="2">
    <source>
        <dbReference type="ARBA" id="ARBA00023002"/>
    </source>
</evidence>
<dbReference type="PANTHER" id="PTHR34557">
    <property type="entry name" value="PHYTOCHROMOBILIN:FERREDOXIN OXIDOREDUCTASE, CHLOROPLASTIC"/>
    <property type="match status" value="1"/>
</dbReference>
<dbReference type="Gene3D" id="3.40.1500.20">
    <property type="match status" value="1"/>
</dbReference>
<evidence type="ECO:0000256" key="1">
    <source>
        <dbReference type="ARBA" id="ARBA00006908"/>
    </source>
</evidence>
<comment type="caution">
    <text evidence="3">The sequence shown here is derived from an EMBL/GenBank/DDBJ whole genome shotgun (WGS) entry which is preliminary data.</text>
</comment>
<keyword evidence="4" id="KW-1185">Reference proteome</keyword>
<comment type="similarity">
    <text evidence="1">Belongs to the HY2 family.</text>
</comment>
<evidence type="ECO:0000313" key="4">
    <source>
        <dbReference type="Proteomes" id="UP000827721"/>
    </source>
</evidence>
<sequence length="122" mass="13723">MLNICLTPESPLLPTTFTGINSSSWRRRRQRKKPSTLLQVSADSYQDFIHFALKETQRHTVLVPSPLQGGRLVAYCPDVSINVGLNNSLQVLDFAVFPKPEFDLPIFCANFFTTANKNIVVL</sequence>
<gene>
    <name evidence="3" type="ORF">JRO89_XS10G0077000</name>
</gene>
<reference evidence="3 4" key="1">
    <citation type="submission" date="2021-02" db="EMBL/GenBank/DDBJ databases">
        <title>Plant Genome Project.</title>
        <authorList>
            <person name="Zhang R.-G."/>
        </authorList>
    </citation>
    <scope>NUCLEOTIDE SEQUENCE [LARGE SCALE GENOMIC DNA]</scope>
    <source>
        <tissue evidence="3">Leaves</tissue>
    </source>
</reference>
<keyword evidence="2" id="KW-0560">Oxidoreductase</keyword>
<name>A0ABQ8HI09_9ROSI</name>
<organism evidence="3 4">
    <name type="scientific">Xanthoceras sorbifolium</name>
    <dbReference type="NCBI Taxonomy" id="99658"/>
    <lineage>
        <taxon>Eukaryota</taxon>
        <taxon>Viridiplantae</taxon>
        <taxon>Streptophyta</taxon>
        <taxon>Embryophyta</taxon>
        <taxon>Tracheophyta</taxon>
        <taxon>Spermatophyta</taxon>
        <taxon>Magnoliopsida</taxon>
        <taxon>eudicotyledons</taxon>
        <taxon>Gunneridae</taxon>
        <taxon>Pentapetalae</taxon>
        <taxon>rosids</taxon>
        <taxon>malvids</taxon>
        <taxon>Sapindales</taxon>
        <taxon>Sapindaceae</taxon>
        <taxon>Xanthoceroideae</taxon>
        <taxon>Xanthoceras</taxon>
    </lineage>
</organism>